<accession>A0ACC2XHX8</accession>
<organism evidence="1 2">
    <name type="scientific">Naganishia vaughanmartiniae</name>
    <dbReference type="NCBI Taxonomy" id="1424756"/>
    <lineage>
        <taxon>Eukaryota</taxon>
        <taxon>Fungi</taxon>
        <taxon>Dikarya</taxon>
        <taxon>Basidiomycota</taxon>
        <taxon>Agaricomycotina</taxon>
        <taxon>Tremellomycetes</taxon>
        <taxon>Filobasidiales</taxon>
        <taxon>Filobasidiaceae</taxon>
        <taxon>Naganishia</taxon>
    </lineage>
</organism>
<reference evidence="1" key="1">
    <citation type="submission" date="2023-04" db="EMBL/GenBank/DDBJ databases">
        <title>Draft Genome sequencing of Naganishia species isolated from polar environments using Oxford Nanopore Technology.</title>
        <authorList>
            <person name="Leo P."/>
            <person name="Venkateswaran K."/>
        </authorList>
    </citation>
    <scope>NUCLEOTIDE SEQUENCE</scope>
    <source>
        <strain evidence="1">MNA-CCFEE 5425</strain>
    </source>
</reference>
<gene>
    <name evidence="1" type="ORF">QFC22_001439</name>
</gene>
<proteinExistence type="predicted"/>
<dbReference type="EMBL" id="JASBWU010000003">
    <property type="protein sequence ID" value="KAJ9123243.1"/>
    <property type="molecule type" value="Genomic_DNA"/>
</dbReference>
<protein>
    <submittedName>
        <fullName evidence="1">Uncharacterized protein</fullName>
    </submittedName>
</protein>
<sequence length="2061" mass="233522">MSSTIATKRMIKPEADAAADAAAQAEFNEKKWVWVPDETRGYLPGWIVGESLPEHDAESSSLAALKAKVLGHHPEGDYTSESNQNGSTGTKSRRTIEGATLASETLAEVVLADGGEVGRSKIMQTRPSMLIDLSKQVRTLPSYALSKMNPPKFDRVDDIADLTFLNEASVVHNLRLRYGAGLIYTYSGLFLISINPYQQLPLYTPQIVTSYRNKRRDECHPHIFATAERAWVQMIEESACQSVLITGESGAGKTENTKKVIQYLAAIASSDSTAADDDTVSSTTEKVSIRPSGLLRPLSFRGKEELQRIRKDAEKQGTLEKQILQANPILEAFGNAQTLRNNNSSRFGKFIRILFNADGTILGANVDWYLLEKSRVTSRNAGERNFHVFYQLLASGGKGKEMREKLLLSEDPLDYGFLKQSRTQIDGVDDSSEWNILKSALRTVGFTLEEQYDIFRAVAAILHIGNITLRADRSDQASIISAAEVEKVCHLLGVSVQEFTQAVLRPTVKAGREVVVQARTKAQAEDELAALCKTLYEKTFGVIVDRINTALDRPTSDPRFIGVLDIAGFEIFDVNGYEQLMINFTNERLFFNHHMFVLEQEEYGREKIDWQVVNFGLDLQPTIQLIGSGQPMGILATLDDACIMPKATDSTFLQRIKEDWITIGDKATIHNGATKFQSTRFGNGFIVKHYAGPVEYNTDGWVQKNKDPINDNVANLLSKSDMPAIATLFAEYAETSSNHSMAAGGKRVKRGVFRTASQRHKEQLDSLLRQLQATQPHFVRCIVPNSMKKPRQIEVPLVLDQLRCNGVLEGIRIARLGYPNRLPFTEFRNRYEVLTPDVIPPGYMDGRKASVKIIDALALFPDSYKMGLTKVFFKAGVLAELEERRDAHLYDIFARFQSMARRYTAHRKMRKYLNRANAVRTIQRNARAYNELREWPWWQLFNQVKPLLGVSREDEEIQRRQKELAVAKERAEIEQAAKEKIEKQRQTLEAEKRRLASNLETMASALQEREELVEGCKQREGAQQDEIQALREDIDALEEQLEHAQTENMAVKSKYTELRREYERQVEKDKDIQQQHHVWQGKTAELATKLSDAKMKVVQLEEERDAAVELRQGLESKLQRLREDVIRIKDKTLAAEKDAHAKVQGEQAKCQQALARVQELETQLKTREQRLATLSSATEDYEILFKRKEAEITELGAELSKAKSDALKAQKSLDERTEAQNAAQLGAEQSNKEHERLKAGLLRTETELDGLRNLMAARKSEEAHRAEAESSKEKELAILREQVTTISQQNREDAAKASRAYAQLETQHKLALSELQKLKAQKSQSEEDSQQSLEKLDAQRSLKLERELQIAQRKLADHEDALLATERQKADWARKLDVISKDFKNEREQRAQLEQEYRLIESEAQNLQQRLGTLTSEAKAKDEEVALMRSRENKTIVEHVHVLEKAKKVTDRELAATKRERDELATLVRSLDQHKTRLISDIEDIAKQNDMLKKQLKVPSTTAVVSADTSQAKHNQQMGQAAADTIRDLERQVRQLIERGTPETVNTSTIPSSYPERRGHGTSVQASNGAQLNASISDLQGQLRAAGARIASLESELSNAMTVEKKTSPESVGKSHRTSLPISSSNTRLLQELQLNNAQLRQQMSEELQRGKLGSLPGSKNTKSLDLAKMLSGELSVENGKVSHSGSGKALERDGNELHKELARLQIIAQESEAARQIAESHRVSAEGQLRQMQALIEDTDLQNATQRMNRNNLELEKERARYQKDLRDFEYTITQTRTKYQNELSKLSEDLAAQRADMLRYKEANRLLKAKEEELRMQLEDELHSSSGWKRDRERLEIRVVDLSNALESAMSESSKAQGQHIQYIAQMKELRKRLDDSELENAALRAAKQKLEEQSNSNFDKNLRVSHFSQDRVVQQLSREKQELQASLDGMNDRINLARQKQARSEAHAMECMQELNKVRQLNADVDRRNISLENRLKTLQVKIIDLETQSFANSPRPAAAKRLETTMADLQNKYDREVEEKMALQNKYRQLERTAAEMQAKLRGVVSQERDHLGPGKR</sequence>
<name>A0ACC2XHX8_9TREE</name>
<keyword evidence="2" id="KW-1185">Reference proteome</keyword>
<dbReference type="Proteomes" id="UP001243375">
    <property type="component" value="Unassembled WGS sequence"/>
</dbReference>
<evidence type="ECO:0000313" key="2">
    <source>
        <dbReference type="Proteomes" id="UP001243375"/>
    </source>
</evidence>
<comment type="caution">
    <text evidence="1">The sequence shown here is derived from an EMBL/GenBank/DDBJ whole genome shotgun (WGS) entry which is preliminary data.</text>
</comment>
<evidence type="ECO:0000313" key="1">
    <source>
        <dbReference type="EMBL" id="KAJ9123243.1"/>
    </source>
</evidence>